<evidence type="ECO:0008006" key="3">
    <source>
        <dbReference type="Google" id="ProtNLM"/>
    </source>
</evidence>
<dbReference type="EMBL" id="DPVG01000355">
    <property type="protein sequence ID" value="HCK25032.1"/>
    <property type="molecule type" value="Genomic_DNA"/>
</dbReference>
<dbReference type="Proteomes" id="UP000263098">
    <property type="component" value="Unassembled WGS sequence"/>
</dbReference>
<accession>A0A3D2SFK2</accession>
<organism evidence="1 2">
    <name type="scientific">Bacteroides graminisolvens</name>
    <dbReference type="NCBI Taxonomy" id="477666"/>
    <lineage>
        <taxon>Bacteria</taxon>
        <taxon>Pseudomonadati</taxon>
        <taxon>Bacteroidota</taxon>
        <taxon>Bacteroidia</taxon>
        <taxon>Bacteroidales</taxon>
        <taxon>Bacteroidaceae</taxon>
        <taxon>Bacteroides</taxon>
    </lineage>
</organism>
<proteinExistence type="predicted"/>
<comment type="caution">
    <text evidence="1">The sequence shown here is derived from an EMBL/GenBank/DDBJ whole genome shotgun (WGS) entry which is preliminary data.</text>
</comment>
<name>A0A3D2SFK2_9BACE</name>
<dbReference type="AlphaFoldDB" id="A0A3D2SFK2"/>
<protein>
    <recommendedName>
        <fullName evidence="3">Glycosyl transferase family 2</fullName>
    </recommendedName>
</protein>
<evidence type="ECO:0000313" key="1">
    <source>
        <dbReference type="EMBL" id="HCK25032.1"/>
    </source>
</evidence>
<gene>
    <name evidence="1" type="ORF">DHW31_09700</name>
</gene>
<sequence length="268" mass="31475">MTSGDLTILIVSYDGYMDMWPMFFKCMHDNWPDCPYEVVLANNEASFEFDKVRVIHCGKDAQWSTRTRKALESISSKYVCFLLEDFFISKTVKTNEIKDVLQTMDSYSVKYYKLMSLSKIKTQYFNKERGERIIPSNLKYGISLLAAIWDRNYFLDLIGKEDYNPWRFEIDRNNEAEVADDTVCGIYNERNLLNICHMVVQGKYIPSSLKKMKNNGYNIPFDARGVHSCFFEIKNRLKDVIYPIFRKSSFLMKMASFLGFETITNKNK</sequence>
<reference evidence="1 2" key="1">
    <citation type="journal article" date="2018" name="Nat. Biotechnol.">
        <title>A standardized bacterial taxonomy based on genome phylogeny substantially revises the tree of life.</title>
        <authorList>
            <person name="Parks D.H."/>
            <person name="Chuvochina M."/>
            <person name="Waite D.W."/>
            <person name="Rinke C."/>
            <person name="Skarshewski A."/>
            <person name="Chaumeil P.A."/>
            <person name="Hugenholtz P."/>
        </authorList>
    </citation>
    <scope>NUCLEOTIDE SEQUENCE [LARGE SCALE GENOMIC DNA]</scope>
    <source>
        <strain evidence="1">UBA9667</strain>
    </source>
</reference>
<evidence type="ECO:0000313" key="2">
    <source>
        <dbReference type="Proteomes" id="UP000263098"/>
    </source>
</evidence>